<keyword evidence="5 11" id="KW-0032">Aminotransferase</keyword>
<evidence type="ECO:0000256" key="11">
    <source>
        <dbReference type="HAMAP-Rule" id="MF_01689"/>
    </source>
</evidence>
<dbReference type="CDD" id="cd00610">
    <property type="entry name" value="OAT_like"/>
    <property type="match status" value="1"/>
</dbReference>
<dbReference type="EC" id="2.6.1.13" evidence="3 11"/>
<feature type="modified residue" description="N6-(pyridoxal phosphate)lysine" evidence="11">
    <location>
        <position position="258"/>
    </location>
</feature>
<dbReference type="NCBIfam" id="TIGR01885">
    <property type="entry name" value="Orn_aminotrans"/>
    <property type="match status" value="1"/>
</dbReference>
<dbReference type="PANTHER" id="PTHR11986:SF18">
    <property type="entry name" value="ORNITHINE AMINOTRANSFERASE, MITOCHONDRIAL"/>
    <property type="match status" value="1"/>
</dbReference>
<evidence type="ECO:0000256" key="1">
    <source>
        <dbReference type="ARBA" id="ARBA00001933"/>
    </source>
</evidence>
<dbReference type="PROSITE" id="PS00600">
    <property type="entry name" value="AA_TRANSFER_CLASS_3"/>
    <property type="match status" value="1"/>
</dbReference>
<evidence type="ECO:0000256" key="9">
    <source>
        <dbReference type="ARBA" id="ARBA00022898"/>
    </source>
</evidence>
<dbReference type="Pfam" id="PF00202">
    <property type="entry name" value="Aminotran_3"/>
    <property type="match status" value="1"/>
</dbReference>
<evidence type="ECO:0000313" key="13">
    <source>
        <dbReference type="Proteomes" id="UP001208656"/>
    </source>
</evidence>
<accession>A0ABT2WIH4</accession>
<protein>
    <recommendedName>
        <fullName evidence="3 11">Ornithine aminotransferase</fullName>
        <shortName evidence="11">OAT</shortName>
        <ecNumber evidence="3 11">2.6.1.13</ecNumber>
    </recommendedName>
    <alternativeName>
        <fullName evidence="10 11">Ornithine--oxo-acid aminotransferase</fullName>
    </alternativeName>
</protein>
<organism evidence="12 13">
    <name type="scientific">Pallidibacillus thermolactis</name>
    <dbReference type="NCBI Taxonomy" id="251051"/>
    <lineage>
        <taxon>Bacteria</taxon>
        <taxon>Bacillati</taxon>
        <taxon>Bacillota</taxon>
        <taxon>Bacilli</taxon>
        <taxon>Bacillales</taxon>
        <taxon>Bacillaceae</taxon>
        <taxon>Pallidibacillus</taxon>
    </lineage>
</organism>
<evidence type="ECO:0000256" key="10">
    <source>
        <dbReference type="ARBA" id="ARBA00030587"/>
    </source>
</evidence>
<dbReference type="PIRSF" id="PIRSF000521">
    <property type="entry name" value="Transaminase_4ab_Lys_Orn"/>
    <property type="match status" value="1"/>
</dbReference>
<dbReference type="HAMAP" id="MF_01689">
    <property type="entry name" value="Ornith_aminotrans_3"/>
    <property type="match status" value="1"/>
</dbReference>
<dbReference type="EMBL" id="JAOUSE010000043">
    <property type="protein sequence ID" value="MCU9595227.1"/>
    <property type="molecule type" value="Genomic_DNA"/>
</dbReference>
<dbReference type="InterPro" id="IPR050103">
    <property type="entry name" value="Class-III_PLP-dep_AT"/>
</dbReference>
<keyword evidence="7 11" id="KW-0641">Proline biosynthesis</keyword>
<dbReference type="Gene3D" id="3.90.1150.10">
    <property type="entry name" value="Aspartate Aminotransferase, domain 1"/>
    <property type="match status" value="1"/>
</dbReference>
<dbReference type="InterPro" id="IPR015421">
    <property type="entry name" value="PyrdxlP-dep_Trfase_major"/>
</dbReference>
<dbReference type="NCBIfam" id="NF003145">
    <property type="entry name" value="PRK04073.1"/>
    <property type="match status" value="1"/>
</dbReference>
<comment type="cofactor">
    <cofactor evidence="1 11">
        <name>pyridoxal 5'-phosphate</name>
        <dbReference type="ChEBI" id="CHEBI:597326"/>
    </cofactor>
</comment>
<reference evidence="12 13" key="1">
    <citation type="submission" date="2022-10" db="EMBL/GenBank/DDBJ databases">
        <title>Description of Fervidibacillus gen. nov. in the family Fervidibacillaceae fam. nov. with two species, Fervidibacillus albus sp. nov., and Fervidibacillus halotolerans sp. nov., isolated from tidal flat sediments.</title>
        <authorList>
            <person name="Kwon K.K."/>
            <person name="Yang S.-H."/>
        </authorList>
    </citation>
    <scope>NUCLEOTIDE SEQUENCE [LARGE SCALE GENOMIC DNA]</scope>
    <source>
        <strain evidence="12 13">DSM 23332</strain>
    </source>
</reference>
<dbReference type="SUPFAM" id="SSF53383">
    <property type="entry name" value="PLP-dependent transferases"/>
    <property type="match status" value="1"/>
</dbReference>
<comment type="pathway">
    <text evidence="2 11">Amino-acid biosynthesis; L-proline biosynthesis; L-glutamate 5-semialdehyde from L-ornithine: step 1/1.</text>
</comment>
<evidence type="ECO:0000313" key="12">
    <source>
        <dbReference type="EMBL" id="MCU9595227.1"/>
    </source>
</evidence>
<dbReference type="InterPro" id="IPR010164">
    <property type="entry name" value="Orn_aminotrans"/>
</dbReference>
<dbReference type="Gene3D" id="3.40.640.10">
    <property type="entry name" value="Type I PLP-dependent aspartate aminotransferase-like (Major domain)"/>
    <property type="match status" value="1"/>
</dbReference>
<keyword evidence="4 11" id="KW-0963">Cytoplasm</keyword>
<proteinExistence type="inferred from homology"/>
<evidence type="ECO:0000256" key="8">
    <source>
        <dbReference type="ARBA" id="ARBA00022679"/>
    </source>
</evidence>
<dbReference type="InterPro" id="IPR049704">
    <property type="entry name" value="Aminotrans_3_PPA_site"/>
</dbReference>
<evidence type="ECO:0000256" key="6">
    <source>
        <dbReference type="ARBA" id="ARBA00022605"/>
    </source>
</evidence>
<gene>
    <name evidence="11" type="primary">rocD</name>
    <name evidence="12" type="ORF">OEV82_12335</name>
</gene>
<keyword evidence="9 11" id="KW-0663">Pyridoxal phosphate</keyword>
<keyword evidence="8 11" id="KW-0808">Transferase</keyword>
<evidence type="ECO:0000256" key="7">
    <source>
        <dbReference type="ARBA" id="ARBA00022650"/>
    </source>
</evidence>
<keyword evidence="13" id="KW-1185">Reference proteome</keyword>
<comment type="similarity">
    <text evidence="11">Belongs to the class-III pyridoxal-phosphate-dependent aminotransferase family. OAT subfamily.</text>
</comment>
<evidence type="ECO:0000256" key="3">
    <source>
        <dbReference type="ARBA" id="ARBA00012924"/>
    </source>
</evidence>
<evidence type="ECO:0000256" key="5">
    <source>
        <dbReference type="ARBA" id="ARBA00022576"/>
    </source>
</evidence>
<dbReference type="InterPro" id="IPR015424">
    <property type="entry name" value="PyrdxlP-dep_Trfase"/>
</dbReference>
<name>A0ABT2WIH4_9BACI</name>
<dbReference type="InterPro" id="IPR034757">
    <property type="entry name" value="Ornith_aminotrans_bact"/>
</dbReference>
<dbReference type="InterPro" id="IPR005814">
    <property type="entry name" value="Aminotrans_3"/>
</dbReference>
<evidence type="ECO:0000256" key="2">
    <source>
        <dbReference type="ARBA" id="ARBA00004998"/>
    </source>
</evidence>
<comment type="subcellular location">
    <subcellularLocation>
        <location evidence="11">Cytoplasm</location>
    </subcellularLocation>
</comment>
<sequence length="400" mass="44201">MPIKVKSEKIIEVTEKYGARNYHPLPIVVSIAEGVWVEDPEGNKYMDMLSAYSAVNQGHRHPKIIEALIKQAQKVTLTSRAFHNDQLGPWYKKVSEITGKNMVLPMNTGAEAVETAVKAARRWGYDVKGIPEEEAEIIACEGNFHGRTMLAVSLSSEAEYKRGFGPMLPGIKLIPYGDIEALKQAITKNTAAFLVEPIQGEAGIRIPKEGFLKEAYELCRENNVLFMADEIQSGLGRSGKMFACDWEDVTPDVYILGKALGGGVMPISCVAANNDVLGVFNPGSHGSTFGGNPLACAVSLAALDVIIEENLVDKSLELGEYFIEKLKTLDNPKIKEVRGKGLFIGVELYEPARGYCEQLKELGLLCKETHENVIRFAPPLIITKEELDWAFERIKKVFKQ</sequence>
<comment type="catalytic activity">
    <reaction evidence="11">
        <text>a 2-oxocarboxylate + L-ornithine = L-glutamate 5-semialdehyde + an L-alpha-amino acid</text>
        <dbReference type="Rhea" id="RHEA:13877"/>
        <dbReference type="ChEBI" id="CHEBI:35179"/>
        <dbReference type="ChEBI" id="CHEBI:46911"/>
        <dbReference type="ChEBI" id="CHEBI:58066"/>
        <dbReference type="ChEBI" id="CHEBI:59869"/>
        <dbReference type="EC" id="2.6.1.13"/>
    </reaction>
</comment>
<dbReference type="Proteomes" id="UP001208656">
    <property type="component" value="Unassembled WGS sequence"/>
</dbReference>
<comment type="caution">
    <text evidence="12">The sequence shown here is derived from an EMBL/GenBank/DDBJ whole genome shotgun (WGS) entry which is preliminary data.</text>
</comment>
<evidence type="ECO:0000256" key="4">
    <source>
        <dbReference type="ARBA" id="ARBA00022490"/>
    </source>
</evidence>
<dbReference type="PANTHER" id="PTHR11986">
    <property type="entry name" value="AMINOTRANSFERASE CLASS III"/>
    <property type="match status" value="1"/>
</dbReference>
<comment type="function">
    <text evidence="11">Catalyzes the interconversion of ornithine to glutamate semialdehyde.</text>
</comment>
<keyword evidence="6 11" id="KW-0028">Amino-acid biosynthesis</keyword>
<dbReference type="RefSeq" id="WP_263062060.1">
    <property type="nucleotide sequence ID" value="NZ_JAOUSE010000043.1"/>
</dbReference>
<dbReference type="InterPro" id="IPR015422">
    <property type="entry name" value="PyrdxlP-dep_Trfase_small"/>
</dbReference>